<protein>
    <recommendedName>
        <fullName evidence="1">Effector-associated domain-containing protein</fullName>
    </recommendedName>
</protein>
<sequence length="899" mass="98435">MTSGPSPYDFVPDWSDRRLHDLRDALLEAYPERNEVRNLVDMVAGLPWTALITDGINTRDIWKEVIDQAADHGCFRALLDVVLADTGKFGHRRAIQEAAGELFNRRAPMPVPPGGATPAEWDPFHLGVNRPATAPGVLSGASLPPLTPYIVRPHDRLLRKVLSQSASTIVVLVGSPATGRTRTALEAVRSCLPDWSLVRPIDIPDLMEMLKAGWVVPRTVLWLDRVPLFLNHNETVARMLRQLLGEPVTGPVVVIGTASLVEYEEMTEGCPETSHHVRELLRNAKLDVPETVSLPDHGAWRDPTHGDPRLILAEKAAGSSGKIVQALTGGAALLQRYDSPMSPQGTYAHTIARAAMDLERLGIHHLIPHDLLAAVAERHAKDASYPDGWFEDGLAEALRPVHGVSSLERSPTPGKGYILHNALTQHGRSRLRGTVVLPGVWEILLNHAVPAEDAFRVAREAHRRGLYRYAVRLAVPLSDAGHEAASIALSRWLTRAGLVEEAGVRLAACAGTGSAEALRRYAEWLDRQDREDEADAVWKRAVAAGDGIARTRLAARLERTRDLGSLRALWLEGAMNGDPEAALRLVELLDQAGDIEKWLRVAARRGDPAALGHLVVFLDAAARHAEADTLLRDSAHPEAHAQLVDRLVKAGRIREAFELTRGTGVMRTPLADALKAEGMVEELEEYLTSCAALGNTVALLRLVALLDAAGRADQATEWLQRAVAFGDGRALTRLVDRLDRTTSREETDDLLRDLAEAGDVAAMKRLQFRSSGPEVVEHWLGAAAVAGDAASLRELVQRLIERRRKADARTWLERCVKAGNAEALRRLVDLAESPSDAERWLRHAVETGMPGAIDNLARLLRKSGRTEEADQLHRYGIEPGGVTSRPWMVTGAYTDAEPR</sequence>
<dbReference type="EMBL" id="VYTZ01000009">
    <property type="protein sequence ID" value="KAA9376027.1"/>
    <property type="molecule type" value="Genomic_DNA"/>
</dbReference>
<name>A0A5J5JX38_9ACTN</name>
<dbReference type="Proteomes" id="UP000327011">
    <property type="component" value="Unassembled WGS sequence"/>
</dbReference>
<reference evidence="2 3" key="1">
    <citation type="submission" date="2019-09" db="EMBL/GenBank/DDBJ databases">
        <title>Screening of Novel Bioactive Compounds from Soil-Associated.</title>
        <authorList>
            <person name="Gong X."/>
        </authorList>
    </citation>
    <scope>NUCLEOTIDE SEQUENCE [LARGE SCALE GENOMIC DNA]</scope>
    <source>
        <strain evidence="2 3">Gxj-6</strain>
    </source>
</reference>
<dbReference type="InterPro" id="IPR011990">
    <property type="entry name" value="TPR-like_helical_dom_sf"/>
</dbReference>
<keyword evidence="3" id="KW-1185">Reference proteome</keyword>
<evidence type="ECO:0000313" key="2">
    <source>
        <dbReference type="EMBL" id="KAA9376027.1"/>
    </source>
</evidence>
<proteinExistence type="predicted"/>
<evidence type="ECO:0000313" key="3">
    <source>
        <dbReference type="Proteomes" id="UP000327011"/>
    </source>
</evidence>
<organism evidence="2 3">
    <name type="scientific">Microbispora cellulosiformans</name>
    <dbReference type="NCBI Taxonomy" id="2614688"/>
    <lineage>
        <taxon>Bacteria</taxon>
        <taxon>Bacillati</taxon>
        <taxon>Actinomycetota</taxon>
        <taxon>Actinomycetes</taxon>
        <taxon>Streptosporangiales</taxon>
        <taxon>Streptosporangiaceae</taxon>
        <taxon>Microbispora</taxon>
    </lineage>
</organism>
<dbReference type="Pfam" id="PF19955">
    <property type="entry name" value="EAD1"/>
    <property type="match status" value="1"/>
</dbReference>
<feature type="domain" description="Effector-associated" evidence="1">
    <location>
        <begin position="13"/>
        <end position="86"/>
    </location>
</feature>
<accession>A0A5J5JX38</accession>
<dbReference type="InterPro" id="IPR045430">
    <property type="entry name" value="EAD1"/>
</dbReference>
<dbReference type="AlphaFoldDB" id="A0A5J5JX38"/>
<evidence type="ECO:0000259" key="1">
    <source>
        <dbReference type="Pfam" id="PF19955"/>
    </source>
</evidence>
<comment type="caution">
    <text evidence="2">The sequence shown here is derived from an EMBL/GenBank/DDBJ whole genome shotgun (WGS) entry which is preliminary data.</text>
</comment>
<dbReference type="Gene3D" id="1.25.40.10">
    <property type="entry name" value="Tetratricopeptide repeat domain"/>
    <property type="match status" value="2"/>
</dbReference>
<dbReference type="RefSeq" id="WP_150936535.1">
    <property type="nucleotide sequence ID" value="NZ_VYTZ01000009.1"/>
</dbReference>
<gene>
    <name evidence="2" type="ORF">F5972_25265</name>
</gene>